<keyword evidence="5" id="KW-0325">Glycoprotein</keyword>
<evidence type="ECO:0000256" key="2">
    <source>
        <dbReference type="ARBA" id="ARBA00022475"/>
    </source>
</evidence>
<evidence type="ECO:0000256" key="3">
    <source>
        <dbReference type="ARBA" id="ARBA00022729"/>
    </source>
</evidence>
<name>A0ABN9ZFP5_PIPNA</name>
<dbReference type="EMBL" id="OY882872">
    <property type="protein sequence ID" value="CAK6437146.1"/>
    <property type="molecule type" value="Genomic_DNA"/>
</dbReference>
<accession>A0ABN9ZFP5</accession>
<dbReference type="InterPro" id="IPR016054">
    <property type="entry name" value="LY6_UPA_recep-like"/>
</dbReference>
<evidence type="ECO:0000256" key="6">
    <source>
        <dbReference type="SAM" id="SignalP"/>
    </source>
</evidence>
<dbReference type="InterPro" id="IPR045860">
    <property type="entry name" value="Snake_toxin-like_sf"/>
</dbReference>
<dbReference type="CDD" id="cd23623">
    <property type="entry name" value="TFP_LU_ECD_CD177_rpt1"/>
    <property type="match status" value="1"/>
</dbReference>
<dbReference type="CDD" id="cd23637">
    <property type="entry name" value="TFP_LU_ECD_CD177_rpt4"/>
    <property type="match status" value="1"/>
</dbReference>
<proteinExistence type="predicted"/>
<reference evidence="8" key="1">
    <citation type="submission" date="2023-12" db="EMBL/GenBank/DDBJ databases">
        <authorList>
            <person name="Brown T."/>
        </authorList>
    </citation>
    <scope>NUCLEOTIDE SEQUENCE</scope>
</reference>
<dbReference type="SUPFAM" id="SSF57302">
    <property type="entry name" value="Snake toxin-like"/>
    <property type="match status" value="1"/>
</dbReference>
<protein>
    <recommendedName>
        <fullName evidence="7">UPAR/Ly6 domain-containing protein</fullName>
    </recommendedName>
</protein>
<evidence type="ECO:0000313" key="9">
    <source>
        <dbReference type="Proteomes" id="UP001314169"/>
    </source>
</evidence>
<comment type="subcellular location">
    <subcellularLocation>
        <location evidence="1">Cell membrane</location>
    </subcellularLocation>
</comment>
<evidence type="ECO:0000313" key="8">
    <source>
        <dbReference type="EMBL" id="CAK6437146.1"/>
    </source>
</evidence>
<feature type="domain" description="UPAR/Ly6" evidence="7">
    <location>
        <begin position="129"/>
        <end position="203"/>
    </location>
</feature>
<dbReference type="InterPro" id="IPR051899">
    <property type="entry name" value="Fert-Immune_med_protein"/>
</dbReference>
<organism evidence="8 9">
    <name type="scientific">Pipistrellus nathusii</name>
    <name type="common">Nathusius' pipistrelle</name>
    <dbReference type="NCBI Taxonomy" id="59473"/>
    <lineage>
        <taxon>Eukaryota</taxon>
        <taxon>Metazoa</taxon>
        <taxon>Chordata</taxon>
        <taxon>Craniata</taxon>
        <taxon>Vertebrata</taxon>
        <taxon>Euteleostomi</taxon>
        <taxon>Mammalia</taxon>
        <taxon>Eutheria</taxon>
        <taxon>Laurasiatheria</taxon>
        <taxon>Chiroptera</taxon>
        <taxon>Yangochiroptera</taxon>
        <taxon>Vespertilionidae</taxon>
        <taxon>Pipistrellus</taxon>
    </lineage>
</organism>
<evidence type="ECO:0000256" key="1">
    <source>
        <dbReference type="ARBA" id="ARBA00004236"/>
    </source>
</evidence>
<feature type="domain" description="UPAR/Ly6" evidence="7">
    <location>
        <begin position="54"/>
        <end position="111"/>
    </location>
</feature>
<dbReference type="Pfam" id="PF00021">
    <property type="entry name" value="UPAR_LY6"/>
    <property type="match status" value="4"/>
</dbReference>
<keyword evidence="3 6" id="KW-0732">Signal</keyword>
<evidence type="ECO:0000256" key="5">
    <source>
        <dbReference type="ARBA" id="ARBA00023180"/>
    </source>
</evidence>
<feature type="domain" description="UPAR/Ly6" evidence="7">
    <location>
        <begin position="235"/>
        <end position="299"/>
    </location>
</feature>
<sequence>MNSILPALLGLTLMLSRGQALICQSGTYETVRETSEPPLEWTVGAEFCMDGWGCQDSLMLVENGPQVLLILTKGCTPKEDHEARVTQHRKGPGLSVVSYTRVCRHQNFCNDLTTSLPVWSLPTSAVPGSVRCPVCFGEEDCESAVEVTCPFGHNHCYNGTLQIRGDGIFTDLKVQGCMSQRACNLLNETREIGALSVNEKCDSVARLICDMGIMLQMKEDLAQNPLPWDTFLNVTCDLNEVCQETLLLIDVGPKSLMVGSKGCSKTETQNSTTISIHLAPPGVLVASYAHFCSSNGCNRATSSSVLLNSLPRPAVPAPGDLQCPACVHFRGSCSNSVNVTCPRGTTHCYNNDLNLQGGGVSAVFSIQGCVAQPSSSLLKHTKNIGQFIVSENGAVSVHCLAWVVGLGLSLTFWCGIISPLTPFTHDFSPLLTP</sequence>
<keyword evidence="4" id="KW-0472">Membrane</keyword>
<keyword evidence="2" id="KW-1003">Cell membrane</keyword>
<feature type="domain" description="UPAR/Ly6" evidence="7">
    <location>
        <begin position="320"/>
        <end position="392"/>
    </location>
</feature>
<dbReference type="PANTHER" id="PTHR16529">
    <property type="entry name" value="CD177 ANTIGEN"/>
    <property type="match status" value="1"/>
</dbReference>
<dbReference type="PANTHER" id="PTHR16529:SF8">
    <property type="entry name" value="CD177 ANTIGEN"/>
    <property type="match status" value="1"/>
</dbReference>
<evidence type="ECO:0000259" key="7">
    <source>
        <dbReference type="Pfam" id="PF00021"/>
    </source>
</evidence>
<feature type="chain" id="PRO_5047317884" description="UPAR/Ly6 domain-containing protein" evidence="6">
    <location>
        <begin position="21"/>
        <end position="433"/>
    </location>
</feature>
<dbReference type="Proteomes" id="UP001314169">
    <property type="component" value="Chromosome 15"/>
</dbReference>
<keyword evidence="9" id="KW-1185">Reference proteome</keyword>
<feature type="signal peptide" evidence="6">
    <location>
        <begin position="1"/>
        <end position="20"/>
    </location>
</feature>
<gene>
    <name evidence="8" type="ORF">MPIPNATIZW_LOCUS5452</name>
</gene>
<evidence type="ECO:0000256" key="4">
    <source>
        <dbReference type="ARBA" id="ARBA00023136"/>
    </source>
</evidence>
<dbReference type="CDD" id="cd23624">
    <property type="entry name" value="TFP_LU_ECD_CD177_rpt3"/>
    <property type="match status" value="1"/>
</dbReference>